<dbReference type="Pfam" id="PF00828">
    <property type="entry name" value="Ribosomal_L27A"/>
    <property type="match status" value="1"/>
</dbReference>
<evidence type="ECO:0000256" key="2">
    <source>
        <dbReference type="ARBA" id="ARBA00022980"/>
    </source>
</evidence>
<dbReference type="InterPro" id="IPR036227">
    <property type="entry name" value="Ribosomal_uL15/eL18_sf"/>
</dbReference>
<dbReference type="PANTHER" id="PTHR11721:SF3">
    <property type="entry name" value="LARGE RIBOSOMAL SUBUNIT PROTEIN UL15"/>
    <property type="match status" value="1"/>
</dbReference>
<keyword evidence="5" id="KW-0699">rRNA-binding</keyword>
<feature type="compositionally biased region" description="Gly residues" evidence="7">
    <location>
        <begin position="23"/>
        <end position="32"/>
    </location>
</feature>
<dbReference type="SUPFAM" id="SSF52080">
    <property type="entry name" value="Ribosomal proteins L15p and L18e"/>
    <property type="match status" value="1"/>
</dbReference>
<protein>
    <recommendedName>
        <fullName evidence="4 5">Large ribosomal subunit protein uL15</fullName>
    </recommendedName>
</protein>
<feature type="domain" description="Large ribosomal subunit protein uL15/eL18" evidence="8">
    <location>
        <begin position="89"/>
        <end position="138"/>
    </location>
</feature>
<evidence type="ECO:0000256" key="5">
    <source>
        <dbReference type="HAMAP-Rule" id="MF_01341"/>
    </source>
</evidence>
<dbReference type="InterPro" id="IPR001196">
    <property type="entry name" value="Ribosomal_uL15_CS"/>
</dbReference>
<dbReference type="InterPro" id="IPR030878">
    <property type="entry name" value="Ribosomal_uL15"/>
</dbReference>
<dbReference type="GO" id="GO:0019843">
    <property type="term" value="F:rRNA binding"/>
    <property type="evidence" value="ECO:0007669"/>
    <property type="project" value="UniProtKB-UniRule"/>
</dbReference>
<dbReference type="AlphaFoldDB" id="A0A0H4T230"/>
<gene>
    <name evidence="9" type="primary">rpl15p</name>
    <name evidence="5" type="synonym">rpl15</name>
</gene>
<comment type="function">
    <text evidence="5">Binds to the 23S rRNA.</text>
</comment>
<dbReference type="GO" id="GO:0003735">
    <property type="term" value="F:structural constituent of ribosome"/>
    <property type="evidence" value="ECO:0007669"/>
    <property type="project" value="InterPro"/>
</dbReference>
<dbReference type="GO" id="GO:0006412">
    <property type="term" value="P:translation"/>
    <property type="evidence" value="ECO:0007669"/>
    <property type="project" value="UniProtKB-UniRule"/>
</dbReference>
<organism evidence="9">
    <name type="scientific">uncultured euryarchaeote Rifle_16ft_4_minimus_23719</name>
    <dbReference type="NCBI Taxonomy" id="1665190"/>
    <lineage>
        <taxon>Archaea</taxon>
        <taxon>Methanobacteriati</taxon>
        <taxon>Methanobacteriota</taxon>
        <taxon>environmental samples</taxon>
    </lineage>
</organism>
<name>A0A0H4T230_9EURY</name>
<evidence type="ECO:0000256" key="4">
    <source>
        <dbReference type="ARBA" id="ARBA00035200"/>
    </source>
</evidence>
<evidence type="ECO:0000259" key="8">
    <source>
        <dbReference type="Pfam" id="PF00828"/>
    </source>
</evidence>
<dbReference type="PANTHER" id="PTHR11721">
    <property type="entry name" value="60S RIBOSOMAL PROTEIN L27A"/>
    <property type="match status" value="1"/>
</dbReference>
<dbReference type="PROSITE" id="PS00475">
    <property type="entry name" value="RIBOSOMAL_L15"/>
    <property type="match status" value="1"/>
</dbReference>
<reference evidence="9" key="1">
    <citation type="journal article" date="2015" name="ISME J.">
        <title>Aquifer environment selects for microbial species cohorts in sediment and groundwater.</title>
        <authorList>
            <person name="Hug L.A."/>
            <person name="Thomas B.C."/>
            <person name="Brown C.T."/>
            <person name="Frischkorn K.R."/>
            <person name="Williams K.H."/>
            <person name="Tringe S.G."/>
            <person name="Banfield J.F."/>
        </authorList>
    </citation>
    <scope>NUCLEOTIDE SEQUENCE</scope>
</reference>
<dbReference type="EMBL" id="KT006976">
    <property type="protein sequence ID" value="AKQ01708.1"/>
    <property type="molecule type" value="Genomic_DNA"/>
</dbReference>
<evidence type="ECO:0000256" key="3">
    <source>
        <dbReference type="ARBA" id="ARBA00023274"/>
    </source>
</evidence>
<evidence type="ECO:0000256" key="1">
    <source>
        <dbReference type="ARBA" id="ARBA00007320"/>
    </source>
</evidence>
<feature type="region of interest" description="Disordered" evidence="7">
    <location>
        <begin position="1"/>
        <end position="34"/>
    </location>
</feature>
<keyword evidence="2 5" id="KW-0689">Ribosomal protein</keyword>
<dbReference type="HAMAP" id="MF_01341">
    <property type="entry name" value="Ribosomal_uL15"/>
    <property type="match status" value="1"/>
</dbReference>
<accession>A0A0H4T230</accession>
<dbReference type="InterPro" id="IPR027386">
    <property type="entry name" value="Rbsml_uL15_N"/>
</dbReference>
<dbReference type="GO" id="GO:0022625">
    <property type="term" value="C:cytosolic large ribosomal subunit"/>
    <property type="evidence" value="ECO:0007669"/>
    <property type="project" value="TreeGrafter"/>
</dbReference>
<comment type="subunit">
    <text evidence="5">Part of the 50S ribosomal subunit.</text>
</comment>
<feature type="compositionally biased region" description="Basic residues" evidence="7">
    <location>
        <begin position="1"/>
        <end position="22"/>
    </location>
</feature>
<dbReference type="Gene3D" id="3.100.10.10">
    <property type="match status" value="1"/>
</dbReference>
<comment type="similarity">
    <text evidence="1 5 6">Belongs to the universal ribosomal protein uL15 family.</text>
</comment>
<dbReference type="Gene3D" id="4.10.990.10">
    <property type="match status" value="1"/>
</dbReference>
<dbReference type="InterPro" id="IPR021131">
    <property type="entry name" value="Ribosomal_uL15/eL18"/>
</dbReference>
<evidence type="ECO:0000256" key="6">
    <source>
        <dbReference type="RuleBase" id="RU003888"/>
    </source>
</evidence>
<keyword evidence="3 5" id="KW-0687">Ribonucleoprotein</keyword>
<evidence type="ECO:0000256" key="7">
    <source>
        <dbReference type="SAM" id="MobiDB-lite"/>
    </source>
</evidence>
<proteinExistence type="inferred from homology"/>
<sequence>MVSRTRKLRGSRTHGRGKKKGRGAGGRGGTGNAGLHKHKFKWMIKYAPDHFGRHGFVRHAQTRETKTMNIEELVARLPALEGQGHAKRAGGTVQVDLTAAGVDKLLGRGRLPVALEITVAEASESAVAKVAEAGGKVVLPASAED</sequence>
<keyword evidence="5" id="KW-0694">RNA-binding</keyword>
<evidence type="ECO:0000313" key="9">
    <source>
        <dbReference type="EMBL" id="AKQ01708.1"/>
    </source>
</evidence>